<evidence type="ECO:0000259" key="1">
    <source>
        <dbReference type="Pfam" id="PF11678"/>
    </source>
</evidence>
<reference evidence="3 4" key="1">
    <citation type="submission" date="2018-07" db="EMBL/GenBank/DDBJ databases">
        <title>Genomic Encyclopedia of Type Strains, Phase IV (KMG-IV): sequencing the most valuable type-strain genomes for metagenomic binning, comparative biology and taxonomic classification.</title>
        <authorList>
            <person name="Goeker M."/>
        </authorList>
    </citation>
    <scope>NUCLEOTIDE SEQUENCE [LARGE SCALE GENOMIC DNA]</scope>
    <source>
        <strain evidence="3 4">DSM 21352</strain>
    </source>
</reference>
<name>A0A370F391_9BURK</name>
<dbReference type="EMBL" id="QQAV01000017">
    <property type="protein sequence ID" value="RDI17331.1"/>
    <property type="molecule type" value="Genomic_DNA"/>
</dbReference>
<feature type="domain" description="T6SS Tle3 phospholipase effector alpha/beta" evidence="2">
    <location>
        <begin position="47"/>
        <end position="411"/>
    </location>
</feature>
<dbReference type="AlphaFoldDB" id="A0A370F391"/>
<keyword evidence="4" id="KW-1185">Reference proteome</keyword>
<dbReference type="InterPro" id="IPR056221">
    <property type="entry name" value="Tle3_ab_dom"/>
</dbReference>
<dbReference type="SUPFAM" id="SSF53474">
    <property type="entry name" value="alpha/beta-Hydrolases"/>
    <property type="match status" value="1"/>
</dbReference>
<comment type="caution">
    <text evidence="3">The sequence shown here is derived from an EMBL/GenBank/DDBJ whole genome shotgun (WGS) entry which is preliminary data.</text>
</comment>
<protein>
    <submittedName>
        <fullName evidence="3">Uncharacterized protein DUF3274</fullName>
    </submittedName>
</protein>
<feature type="domain" description="Antibacterial effector protein Tle3 C-terminal" evidence="1">
    <location>
        <begin position="578"/>
        <end position="658"/>
    </location>
</feature>
<dbReference type="Pfam" id="PF11678">
    <property type="entry name" value="Tle3_C"/>
    <property type="match status" value="1"/>
</dbReference>
<dbReference type="OrthoDB" id="8829067at2"/>
<dbReference type="InterPro" id="IPR029058">
    <property type="entry name" value="AB_hydrolase_fold"/>
</dbReference>
<dbReference type="InterPro" id="IPR021692">
    <property type="entry name" value="Tle3_C"/>
</dbReference>
<gene>
    <name evidence="3" type="ORF">DFR41_11757</name>
</gene>
<dbReference type="Pfam" id="PF24322">
    <property type="entry name" value="Tle3"/>
    <property type="match status" value="1"/>
</dbReference>
<dbReference type="RefSeq" id="WP_147284438.1">
    <property type="nucleotide sequence ID" value="NZ_QQAV01000017.1"/>
</dbReference>
<proteinExistence type="predicted"/>
<sequence>MTHDKDLSTLQPVAPDYGKCQWVQCKRTGIDDAYAERTHTMGVPLSMPGVIIFVHGVNSEGEWYFDAAREFATGLNRRLGRSDLQRLVRDGIGDQDKVTAHRFLQHDESQARIASPIIPFYWGYKCERTQRKMVRGTEQLGSTPAWTDMHGNPLRSDGAWGGGPFQNGGAALSSFWLPIGFRKDIAGGTIDVNSINPVIGRKLVDCPPRLYYAHAARRLANLVTDIRTHLPNEPINIVSHSQGTIVTLCALFYVKKAGVRAPDTVLLNSTPYRFDWEVTDYLSAANGWNTVQKEEQLVATFANAARILAEGAKEYPAPPEPDAACTHAHRPEHAYDDACYVHKPADVPLWQAEIGGLVQPPGTPRGEDGKPWWTLPKYARPDTRGKLMVNFNPGDRVIGIASVSGMGWRGIAPRYMDKLGASVQQRLFARGSNAEHNPPVGSKPTGKPLPYFYKQIEPMRDGETRGATEVWHYLDGSRADKMWKIATERALLHLMPALGDLTPSWRGEVEEVLVNAPEVPRPLWLPQQFDGDYVMYDGAKGEDPDGKAVGADAEQREDFEDDVTYQERQTVLVKDGKGFELLRYETWKEVEERRSREVGRTPVSPSNHAAILRFKNAEDGTSPVADVLSYDLTVGMGRAWHDEDYWHYLLDLADWKKSDPYYKDTENGGMGGVLPASDRLMPEGIVARDANDKLVHVPYAAPARPPESRPVARSQR</sequence>
<dbReference type="Proteomes" id="UP000255265">
    <property type="component" value="Unassembled WGS sequence"/>
</dbReference>
<organism evidence="3 4">
    <name type="scientific">Pseudacidovorax intermedius</name>
    <dbReference type="NCBI Taxonomy" id="433924"/>
    <lineage>
        <taxon>Bacteria</taxon>
        <taxon>Pseudomonadati</taxon>
        <taxon>Pseudomonadota</taxon>
        <taxon>Betaproteobacteria</taxon>
        <taxon>Burkholderiales</taxon>
        <taxon>Comamonadaceae</taxon>
        <taxon>Pseudacidovorax</taxon>
    </lineage>
</organism>
<accession>A0A370F391</accession>
<evidence type="ECO:0000313" key="3">
    <source>
        <dbReference type="EMBL" id="RDI17331.1"/>
    </source>
</evidence>
<evidence type="ECO:0000313" key="4">
    <source>
        <dbReference type="Proteomes" id="UP000255265"/>
    </source>
</evidence>
<evidence type="ECO:0000259" key="2">
    <source>
        <dbReference type="Pfam" id="PF24322"/>
    </source>
</evidence>